<dbReference type="OrthoDB" id="286517at2"/>
<feature type="transmembrane region" description="Helical" evidence="1">
    <location>
        <begin position="142"/>
        <end position="169"/>
    </location>
</feature>
<feature type="transmembrane region" description="Helical" evidence="1">
    <location>
        <begin position="181"/>
        <end position="200"/>
    </location>
</feature>
<organism evidence="2 3">
    <name type="scientific">Leptospira harrisiae</name>
    <dbReference type="NCBI Taxonomy" id="2023189"/>
    <lineage>
        <taxon>Bacteria</taxon>
        <taxon>Pseudomonadati</taxon>
        <taxon>Spirochaetota</taxon>
        <taxon>Spirochaetia</taxon>
        <taxon>Leptospirales</taxon>
        <taxon>Leptospiraceae</taxon>
        <taxon>Leptospira</taxon>
    </lineage>
</organism>
<feature type="transmembrane region" description="Helical" evidence="1">
    <location>
        <begin position="301"/>
        <end position="317"/>
    </location>
</feature>
<keyword evidence="3" id="KW-1185">Reference proteome</keyword>
<evidence type="ECO:0000313" key="3">
    <source>
        <dbReference type="Proteomes" id="UP000232145"/>
    </source>
</evidence>
<evidence type="ECO:0000256" key="1">
    <source>
        <dbReference type="SAM" id="Phobius"/>
    </source>
</evidence>
<gene>
    <name evidence="2" type="ORF">CH364_08140</name>
</gene>
<dbReference type="AlphaFoldDB" id="A0A2N0APA5"/>
<feature type="transmembrane region" description="Helical" evidence="1">
    <location>
        <begin position="323"/>
        <end position="344"/>
    </location>
</feature>
<accession>A0A2N0APA5</accession>
<proteinExistence type="predicted"/>
<protein>
    <recommendedName>
        <fullName evidence="4">Dolichyl-phosphate-mannose--protein mannosyltransferase</fullName>
    </recommendedName>
</protein>
<feature type="transmembrane region" description="Helical" evidence="1">
    <location>
        <begin position="79"/>
        <end position="105"/>
    </location>
</feature>
<evidence type="ECO:0000313" key="2">
    <source>
        <dbReference type="EMBL" id="PJZ86127.1"/>
    </source>
</evidence>
<name>A0A2N0APA5_9LEPT</name>
<feature type="transmembrane region" description="Helical" evidence="1">
    <location>
        <begin position="237"/>
        <end position="255"/>
    </location>
</feature>
<dbReference type="Proteomes" id="UP000232145">
    <property type="component" value="Unassembled WGS sequence"/>
</dbReference>
<feature type="transmembrane region" description="Helical" evidence="1">
    <location>
        <begin position="206"/>
        <end position="225"/>
    </location>
</feature>
<feature type="transmembrane region" description="Helical" evidence="1">
    <location>
        <begin position="377"/>
        <end position="393"/>
    </location>
</feature>
<feature type="transmembrane region" description="Helical" evidence="1">
    <location>
        <begin position="351"/>
        <end position="371"/>
    </location>
</feature>
<feature type="transmembrane region" description="Helical" evidence="1">
    <location>
        <begin position="12"/>
        <end position="31"/>
    </location>
</feature>
<reference evidence="2 3" key="1">
    <citation type="submission" date="2017-07" db="EMBL/GenBank/DDBJ databases">
        <title>Leptospira spp. isolated from tropical soils.</title>
        <authorList>
            <person name="Thibeaux R."/>
            <person name="Iraola G."/>
            <person name="Ferres I."/>
            <person name="Bierque E."/>
            <person name="Girault D."/>
            <person name="Soupe-Gilbert M.-E."/>
            <person name="Picardeau M."/>
            <person name="Goarant C."/>
        </authorList>
    </citation>
    <scope>NUCLEOTIDE SEQUENCE [LARGE SCALE GENOMIC DNA]</scope>
    <source>
        <strain evidence="2 3">FH2-B-A1</strain>
    </source>
</reference>
<keyword evidence="1" id="KW-1133">Transmembrane helix</keyword>
<comment type="caution">
    <text evidence="2">The sequence shown here is derived from an EMBL/GenBank/DDBJ whole genome shotgun (WGS) entry which is preliminary data.</text>
</comment>
<dbReference type="RefSeq" id="WP_100743027.1">
    <property type="nucleotide sequence ID" value="NZ_NPDW01000001.1"/>
</dbReference>
<dbReference type="EMBL" id="NPDX01000001">
    <property type="protein sequence ID" value="PJZ86127.1"/>
    <property type="molecule type" value="Genomic_DNA"/>
</dbReference>
<keyword evidence="1" id="KW-0812">Transmembrane</keyword>
<sequence length="453" mass="53037">MLSRSPSILSYFLFFSISTFVNFLLCETIYFEPLHSADSLYLPLFLKDLVSGLGIRHWYLPPSPYFFPDLLLYLFLYPVVPFLYLPSVYGTIQMALVLFGIFIFLSKYTNQTKSFQFLYLFEILFIFFSLLGFSFSDRPLPLVYFLSGAHHSTGFFFSLLLSLYLYSLLNEREKRNFSPSSILPLPLVLLFFFSFSLLYISDRFSFALGVISFFVVRIWDDELPYSVRISYFQTKRFWLLAILFFLFSELIFWGLKSFVSIPSSIQILFSYLSKHSAWEIIQLSVTYLWDFSKHIFYQGKSILVLMGLGLLLFPRFPKLNRHLLIVFFPVLVGLLLTIGRFTYLHPYPIRYLFPLLFFGLLGVTWVVSATIQKGNPILFFGLVLGLCFFLLTFPHPRGETKTYFSNITDTKVPYHLEKPIRFWTDGKRAPIPIDKDGKPYHWITGAFHTHLTE</sequence>
<keyword evidence="1" id="KW-0472">Membrane</keyword>
<evidence type="ECO:0008006" key="4">
    <source>
        <dbReference type="Google" id="ProtNLM"/>
    </source>
</evidence>
<feature type="transmembrane region" description="Helical" evidence="1">
    <location>
        <begin position="117"/>
        <end position="136"/>
    </location>
</feature>